<gene>
    <name evidence="1" type="ORF">FIV42_07330</name>
</gene>
<sequence length="100" mass="11305">MGTLKEIDSGPYELRLNDGSGDQRVGFAWYEGGGGEQSAYFVLKDGIPFPLPYGPDVTFSPHQMSEVNNSEEFYEWVMQNGELGENTTSWQVSETYQSWH</sequence>
<keyword evidence="2" id="KW-1185">Reference proteome</keyword>
<accession>A0A5B8Y2D0</accession>
<accession>A0A4Y6PQM3</accession>
<dbReference type="OrthoDB" id="5515280at2"/>
<reference evidence="1 2" key="1">
    <citation type="submission" date="2019-06" db="EMBL/GenBank/DDBJ databases">
        <title>Persicimonas caeni gen. nov., sp. nov., a predatory bacterium isolated from solar saltern.</title>
        <authorList>
            <person name="Wang S."/>
        </authorList>
    </citation>
    <scope>NUCLEOTIDE SEQUENCE [LARGE SCALE GENOMIC DNA]</scope>
    <source>
        <strain evidence="1 2">YN101</strain>
    </source>
</reference>
<evidence type="ECO:0000313" key="2">
    <source>
        <dbReference type="Proteomes" id="UP000315995"/>
    </source>
</evidence>
<evidence type="ECO:0000313" key="1">
    <source>
        <dbReference type="EMBL" id="QDG50550.1"/>
    </source>
</evidence>
<dbReference type="AlphaFoldDB" id="A0A4Y6PQM3"/>
<dbReference type="RefSeq" id="WP_141197042.1">
    <property type="nucleotide sequence ID" value="NZ_CP041186.1"/>
</dbReference>
<protein>
    <submittedName>
        <fullName evidence="1">Uncharacterized protein</fullName>
    </submittedName>
</protein>
<dbReference type="Proteomes" id="UP000315995">
    <property type="component" value="Chromosome"/>
</dbReference>
<name>A0A4Y6PQM3_PERCE</name>
<proteinExistence type="predicted"/>
<dbReference type="EMBL" id="CP041186">
    <property type="protein sequence ID" value="QDG50550.1"/>
    <property type="molecule type" value="Genomic_DNA"/>
</dbReference>
<organism evidence="1 2">
    <name type="scientific">Persicimonas caeni</name>
    <dbReference type="NCBI Taxonomy" id="2292766"/>
    <lineage>
        <taxon>Bacteria</taxon>
        <taxon>Deltaproteobacteria</taxon>
        <taxon>Bradymonadales</taxon>
        <taxon>Bradymonadaceae</taxon>
        <taxon>Persicimonas</taxon>
    </lineage>
</organism>